<gene>
    <name evidence="1" type="ORF">I6G47_03840</name>
</gene>
<evidence type="ECO:0000313" key="2">
    <source>
        <dbReference type="Proteomes" id="UP000595064"/>
    </source>
</evidence>
<keyword evidence="2" id="KW-1185">Reference proteome</keyword>
<dbReference type="RefSeq" id="WP_191625495.1">
    <property type="nucleotide sequence ID" value="NZ_CP065748.1"/>
</dbReference>
<dbReference type="Proteomes" id="UP000595064">
    <property type="component" value="Chromosome"/>
</dbReference>
<organism evidence="1 2">
    <name type="scientific">Delftia lacustris</name>
    <dbReference type="NCBI Taxonomy" id="558537"/>
    <lineage>
        <taxon>Bacteria</taxon>
        <taxon>Pseudomonadati</taxon>
        <taxon>Pseudomonadota</taxon>
        <taxon>Betaproteobacteria</taxon>
        <taxon>Burkholderiales</taxon>
        <taxon>Comamonadaceae</taxon>
        <taxon>Delftia</taxon>
    </lineage>
</organism>
<evidence type="ECO:0000313" key="1">
    <source>
        <dbReference type="EMBL" id="QPS82229.1"/>
    </source>
</evidence>
<protein>
    <submittedName>
        <fullName evidence="1">Uncharacterized protein</fullName>
    </submittedName>
</protein>
<name>A0A7T2YUX9_9BURK</name>
<dbReference type="KEGG" id="dla:I6G47_03840"/>
<accession>A0A7T2YUX9</accession>
<reference evidence="1 2" key="1">
    <citation type="submission" date="2020-12" db="EMBL/GenBank/DDBJ databases">
        <title>FDA dAtabase for Regulatory Grade micrObial Sequences (FDA-ARGOS): Supporting development and validation of Infectious Disease Dx tests.</title>
        <authorList>
            <person name="Sproer C."/>
            <person name="Gronow S."/>
            <person name="Severitt S."/>
            <person name="Schroder I."/>
            <person name="Tallon L."/>
            <person name="Sadzewicz L."/>
            <person name="Zhao X."/>
            <person name="Boylan J."/>
            <person name="Ott S."/>
            <person name="Bowen H."/>
            <person name="Vavikolanu K."/>
            <person name="Mehta A."/>
            <person name="Aluvathingal J."/>
            <person name="Nadendla S."/>
            <person name="Lowell S."/>
            <person name="Myers T."/>
            <person name="Yan Y."/>
            <person name="Sichtig H."/>
        </authorList>
    </citation>
    <scope>NUCLEOTIDE SEQUENCE [LARGE SCALE GENOMIC DNA]</scope>
    <source>
        <strain evidence="1 2">FDAARGOS_890</strain>
    </source>
</reference>
<proteinExistence type="predicted"/>
<dbReference type="AlphaFoldDB" id="A0A7T2YUX9"/>
<dbReference type="EMBL" id="CP065748">
    <property type="protein sequence ID" value="QPS82229.1"/>
    <property type="molecule type" value="Genomic_DNA"/>
</dbReference>
<sequence>MPHRRGSEPCLASITHVAEEGLSSHLPALEHDLQPAALAGSLTCARNSGARLAGPRRLQLWVAPHTGRRADILALEKWLVQEMGEMASTGDLAVP</sequence>